<evidence type="ECO:0000256" key="1">
    <source>
        <dbReference type="ARBA" id="ARBA00022670"/>
    </source>
</evidence>
<dbReference type="SUPFAM" id="SSF55486">
    <property type="entry name" value="Metalloproteases ('zincins'), catalytic domain"/>
    <property type="match status" value="1"/>
</dbReference>
<dbReference type="RefSeq" id="WP_175348412.1">
    <property type="nucleotide sequence ID" value="NZ_JABMCI010000067.1"/>
</dbReference>
<dbReference type="GO" id="GO:0031012">
    <property type="term" value="C:extracellular matrix"/>
    <property type="evidence" value="ECO:0007669"/>
    <property type="project" value="InterPro"/>
</dbReference>
<dbReference type="Gene3D" id="3.40.390.10">
    <property type="entry name" value="Collagenase (Catalytic Domain)"/>
    <property type="match status" value="1"/>
</dbReference>
<keyword evidence="4" id="KW-0862">Zinc</keyword>
<organism evidence="6 7">
    <name type="scientific">Cellulomonas humilata</name>
    <dbReference type="NCBI Taxonomy" id="144055"/>
    <lineage>
        <taxon>Bacteria</taxon>
        <taxon>Bacillati</taxon>
        <taxon>Actinomycetota</taxon>
        <taxon>Actinomycetes</taxon>
        <taxon>Micrococcales</taxon>
        <taxon>Cellulomonadaceae</taxon>
        <taxon>Cellulomonas</taxon>
    </lineage>
</organism>
<evidence type="ECO:0000256" key="2">
    <source>
        <dbReference type="ARBA" id="ARBA00022723"/>
    </source>
</evidence>
<dbReference type="Gene3D" id="2.120.10.10">
    <property type="match status" value="1"/>
</dbReference>
<proteinExistence type="predicted"/>
<keyword evidence="6" id="KW-0482">Metalloprotease</keyword>
<dbReference type="InterPro" id="IPR036278">
    <property type="entry name" value="Sialidase_sf"/>
</dbReference>
<dbReference type="GO" id="GO:0008270">
    <property type="term" value="F:zinc ion binding"/>
    <property type="evidence" value="ECO:0007669"/>
    <property type="project" value="InterPro"/>
</dbReference>
<keyword evidence="1 6" id="KW-0645">Protease</keyword>
<dbReference type="GO" id="GO:0006508">
    <property type="term" value="P:proteolysis"/>
    <property type="evidence" value="ECO:0007669"/>
    <property type="project" value="UniProtKB-KW"/>
</dbReference>
<accession>A0A7Y6DYJ2</accession>
<comment type="caution">
    <text evidence="6">The sequence shown here is derived from an EMBL/GenBank/DDBJ whole genome shotgun (WGS) entry which is preliminary data.</text>
</comment>
<dbReference type="GO" id="GO:0004222">
    <property type="term" value="F:metalloendopeptidase activity"/>
    <property type="evidence" value="ECO:0007669"/>
    <property type="project" value="InterPro"/>
</dbReference>
<evidence type="ECO:0000313" key="7">
    <source>
        <dbReference type="Proteomes" id="UP000565724"/>
    </source>
</evidence>
<evidence type="ECO:0000313" key="6">
    <source>
        <dbReference type="EMBL" id="NUU18490.1"/>
    </source>
</evidence>
<evidence type="ECO:0000256" key="4">
    <source>
        <dbReference type="ARBA" id="ARBA00022833"/>
    </source>
</evidence>
<dbReference type="SUPFAM" id="SSF50939">
    <property type="entry name" value="Sialidases"/>
    <property type="match status" value="1"/>
</dbReference>
<evidence type="ECO:0000259" key="5">
    <source>
        <dbReference type="Pfam" id="PF00413"/>
    </source>
</evidence>
<evidence type="ECO:0000256" key="3">
    <source>
        <dbReference type="ARBA" id="ARBA00022801"/>
    </source>
</evidence>
<feature type="domain" description="Peptidase M10 metallopeptidase" evidence="5">
    <location>
        <begin position="120"/>
        <end position="173"/>
    </location>
</feature>
<keyword evidence="3" id="KW-0378">Hydrolase</keyword>
<dbReference type="EMBL" id="JABMCI010000067">
    <property type="protein sequence ID" value="NUU18490.1"/>
    <property type="molecule type" value="Genomic_DNA"/>
</dbReference>
<dbReference type="InterPro" id="IPR024079">
    <property type="entry name" value="MetalloPept_cat_dom_sf"/>
</dbReference>
<protein>
    <submittedName>
        <fullName evidence="6">Matrixin family metalloprotease</fullName>
    </submittedName>
</protein>
<dbReference type="Pfam" id="PF00413">
    <property type="entry name" value="Peptidase_M10"/>
    <property type="match status" value="1"/>
</dbReference>
<keyword evidence="7" id="KW-1185">Reference proteome</keyword>
<sequence>MPAWYPVGSRPRVLINWDTFVAQGINAAWQGPFTDAVINAYTRWMNVAGVDVRPQFFGYTTQLPPTNQGDLLILMTPWHGGGAPNIATTLGGWNSIFIEFHRRSGVNGSLWNFVPWNAMPGQIDMQAVALHELGHALGLDHSASGNDAMFPFYGYPYRYGPFEGDVAPLKALYPDYQQNRLRQLRSSDGAATWVPVPNELTSHPHWHTRTNQSPGVAAFRGSGLYVLGWTHSNRIPTWLRNDGEKFLTRLWYYFGGERTVHGPAYASDDRGTVLWARVTNDDSGALRLSVSRNHGRSWFAAGLAGARTAGTPGLAWTRVAGQSCWVLVWADFNRSNDAATGQVRASTSFDDGATWSAPTVLHPTLKALSGVSVAASDTNRLMVALAFANTAGTANLNEIVTVPAAVVGQQLQASAPVFTGERTRIQPALAYDRARDTFVLAWREQNFNTTLGVAVLPPGAPAWSGRVWLLAHASHVAPALASSPELGETVLWYAHE</sequence>
<dbReference type="InterPro" id="IPR001818">
    <property type="entry name" value="Pept_M10_metallopeptidase"/>
</dbReference>
<reference evidence="6 7" key="1">
    <citation type="submission" date="2020-05" db="EMBL/GenBank/DDBJ databases">
        <title>Genome Sequencing of Type Strains.</title>
        <authorList>
            <person name="Lemaire J.F."/>
            <person name="Inderbitzin P."/>
            <person name="Gregorio O.A."/>
            <person name="Collins S.B."/>
            <person name="Wespe N."/>
            <person name="Knight-Connoni V."/>
        </authorList>
    </citation>
    <scope>NUCLEOTIDE SEQUENCE [LARGE SCALE GENOMIC DNA]</scope>
    <source>
        <strain evidence="6 7">ATCC 25174</strain>
    </source>
</reference>
<dbReference type="AlphaFoldDB" id="A0A7Y6DYJ2"/>
<gene>
    <name evidence="6" type="ORF">HP550_14635</name>
</gene>
<keyword evidence="2" id="KW-0479">Metal-binding</keyword>
<dbReference type="CDD" id="cd15482">
    <property type="entry name" value="Sialidase_non-viral"/>
    <property type="match status" value="1"/>
</dbReference>
<name>A0A7Y6DYJ2_9CELL</name>
<dbReference type="Proteomes" id="UP000565724">
    <property type="component" value="Unassembled WGS sequence"/>
</dbReference>